<reference evidence="2 3" key="1">
    <citation type="submission" date="2018-06" db="EMBL/GenBank/DDBJ databases">
        <authorList>
            <consortium name="Pathogen Informatics"/>
            <person name="Doyle S."/>
        </authorList>
    </citation>
    <scope>NUCLEOTIDE SEQUENCE [LARGE SCALE GENOMIC DNA]</scope>
    <source>
        <strain evidence="2 3">NCTC10254</strain>
    </source>
</reference>
<dbReference type="NCBIfam" id="NF033493">
    <property type="entry name" value="MetS_like_NSS"/>
    <property type="match status" value="1"/>
</dbReference>
<evidence type="ECO:0000313" key="3">
    <source>
        <dbReference type="Proteomes" id="UP000249886"/>
    </source>
</evidence>
<gene>
    <name evidence="2" type="primary">metPS</name>
    <name evidence="2" type="ORF">NCTC10254_02308</name>
</gene>
<dbReference type="InterPro" id="IPR031596">
    <property type="entry name" value="MaAIMP_sms"/>
</dbReference>
<dbReference type="Proteomes" id="UP000249886">
    <property type="component" value="Unassembled WGS sequence"/>
</dbReference>
<sequence length="58" mass="6460">MTGIAITMMIMFMIVIWGGLAATLVHLQRHPDEQSGHFGTHPLTTDEVLIAQEIRDDV</sequence>
<protein>
    <submittedName>
        <fullName evidence="2">Methionine and alanine importer, small subunit</fullName>
    </submittedName>
</protein>
<dbReference type="Pfam" id="PF16951">
    <property type="entry name" value="MaAIMP_sms"/>
    <property type="match status" value="1"/>
</dbReference>
<dbReference type="AlphaFoldDB" id="A0A3S4YC74"/>
<organism evidence="2 3">
    <name type="scientific">Corynebacterium matruchotii</name>
    <dbReference type="NCBI Taxonomy" id="43768"/>
    <lineage>
        <taxon>Bacteria</taxon>
        <taxon>Bacillati</taxon>
        <taxon>Actinomycetota</taxon>
        <taxon>Actinomycetes</taxon>
        <taxon>Mycobacteriales</taxon>
        <taxon>Corynebacteriaceae</taxon>
        <taxon>Corynebacterium</taxon>
    </lineage>
</organism>
<feature type="transmembrane region" description="Helical" evidence="1">
    <location>
        <begin position="6"/>
        <end position="27"/>
    </location>
</feature>
<keyword evidence="1" id="KW-0812">Transmembrane</keyword>
<accession>A0A3S4YC74</accession>
<keyword evidence="1" id="KW-1133">Transmembrane helix</keyword>
<keyword evidence="1" id="KW-0472">Membrane</keyword>
<dbReference type="EMBL" id="UARK01000033">
    <property type="protein sequence ID" value="SPW33126.1"/>
    <property type="molecule type" value="Genomic_DNA"/>
</dbReference>
<dbReference type="NCBIfam" id="NF033494">
    <property type="entry name" value="NSS_import_MetS"/>
    <property type="match status" value="1"/>
</dbReference>
<name>A0A3S4YC74_9CORY</name>
<evidence type="ECO:0000313" key="2">
    <source>
        <dbReference type="EMBL" id="SPW33126.1"/>
    </source>
</evidence>
<dbReference type="GeneID" id="84575084"/>
<evidence type="ECO:0000256" key="1">
    <source>
        <dbReference type="SAM" id="Phobius"/>
    </source>
</evidence>
<dbReference type="RefSeq" id="WP_005527178.1">
    <property type="nucleotide sequence ID" value="NZ_CAJPQJ010000001.1"/>
</dbReference>
<proteinExistence type="predicted"/>
<comment type="caution">
    <text evidence="2">The sequence shown here is derived from an EMBL/GenBank/DDBJ whole genome shotgun (WGS) entry which is preliminary data.</text>
</comment>